<dbReference type="Gene3D" id="2.130.10.10">
    <property type="entry name" value="YVTN repeat-like/Quinoprotein amine dehydrogenase"/>
    <property type="match status" value="1"/>
</dbReference>
<evidence type="ECO:0000256" key="9">
    <source>
        <dbReference type="PIRSR" id="PIRSR036421-3"/>
    </source>
</evidence>
<dbReference type="PANTHER" id="PTHR43253:SF1">
    <property type="entry name" value="TRICORN PROTEASE HOMOLOG 2-RELATED"/>
    <property type="match status" value="1"/>
</dbReference>
<dbReference type="Pfam" id="PF03572">
    <property type="entry name" value="Peptidase_S41"/>
    <property type="match status" value="1"/>
</dbReference>
<keyword evidence="6 7" id="KW-0720">Serine protease</keyword>
<dbReference type="InterPro" id="IPR012393">
    <property type="entry name" value="Tricorn_protease"/>
</dbReference>
<protein>
    <recommendedName>
        <fullName evidence="7">Tricorn protease homolog</fullName>
        <ecNumber evidence="7">3.4.21.-</ecNumber>
    </recommendedName>
</protein>
<dbReference type="STRING" id="1399147.P618_200815"/>
<dbReference type="InterPro" id="IPR005151">
    <property type="entry name" value="Tail-specific_protease"/>
</dbReference>
<dbReference type="InterPro" id="IPR028204">
    <property type="entry name" value="Tricorn_C1"/>
</dbReference>
<sequence length="1092" mass="124215">MSVYVRYPSVYESSVAFLLGKSIWMGALQGGQFSRITGNYEDIKSLALHSKGIAWSSGGQVFLQWNGHSRPEQLTYSAAPITVLGWNQGCIVIKTGAKHPFKISEIFLLCPYSKQWTRVACGEANAIAWDHKDRCVIQRAGYRYGAWQRYQGGTVGNLWVDRAKDQNFVPLLNHSQYNYVSPVCVGDRIFFLSDVSGWGNVHSVLWDGSDIRQHTHNSEFYPMHLTGDQDHLVYTVGGEIQVLSAKDASIQSFHVPVVPGSLKNEITYSAGSYYRSSALSTKGKHIALVSRGQLFQMTCYKGPVWKLPYGHDSFGHYRCLQWLSEKELISICDEGKQDVIHLFQDIGSMEVVYAWKDFAGIHRDWGRIVSMKAHPGTRRLVLSNHRHELFWLDLEQKTGHWIEEMSCEKITQKRGEIMGFSWSPCGQVIAYGFPCKAHNSSIVIYDAVKKQKNIIVRDMFENVFPVFDPKGRYLFFFSARHLESAFDPVHFSSAFEAPLLPCVVTLSKDAPGLLYAAIEEENSKKETPEEAVQCANLKEEKAEHEKIESSSCKESLGVQKSSADLKCELCIDFENIQFRIQPLPVPSRSYTHMVCLENELLYSACVDQCPSQIDQFPSEQKLWKYSFSDLTETLILDSVQEWSVSYDQKWMLYLAQGQLRTVLAGIKPEDTEDTSFRKGGWLDWKRVPLRVSYQKEWCQMFDEAWRLQKDLFWRSDLGGVDWDAVYRRYRPLVDRITEIEDLWAIIEEMHGELGTSHAYILSSHESGNTTAASTLGASFSYVEDLDAYRIDDFFVQLSGQVGPLQRPGLSIKPGDLLWSIGGKRLSKFCPPEQVLWDRAGHGTPIEIGIAAHERESVVVFPEKGFQEEKWRYEAWIAKNTAYVHKKSEGKLGYIHIPNMGCEGMDIFMRSYLQEFDRSGLIIDARFNGGGNVSEIIFRYLTQKRLGYDQSRWSGITPYPSLSPRGPMVLLINAYTGSDGDMFAYAFKSWQLGKVIGKRSWGGVVGICPRYPLLNGAYTTQPEYAIWFPEAGWGVENCGVHPDIEVEITPQDQVLGIDPQLDCAIQEALVWVEQDQERQIKLMPKIECDETQF</sequence>
<accession>W6TGI9</accession>
<dbReference type="InterPro" id="IPR015943">
    <property type="entry name" value="WD40/YVTN_repeat-like_dom_sf"/>
</dbReference>
<comment type="similarity">
    <text evidence="2 7">Belongs to the peptidase S41B family.</text>
</comment>
<dbReference type="GO" id="GO:0005737">
    <property type="term" value="C:cytoplasm"/>
    <property type="evidence" value="ECO:0007669"/>
    <property type="project" value="UniProtKB-SubCell"/>
</dbReference>
<dbReference type="EC" id="3.4.21.-" evidence="7"/>
<evidence type="ECO:0000313" key="12">
    <source>
        <dbReference type="Proteomes" id="UP000019112"/>
    </source>
</evidence>
<dbReference type="eggNOG" id="COG4946">
    <property type="taxonomic scope" value="Bacteria"/>
</dbReference>
<dbReference type="EMBL" id="AWTR02000072">
    <property type="protein sequence ID" value="ETZ06995.1"/>
    <property type="molecule type" value="Genomic_DNA"/>
</dbReference>
<evidence type="ECO:0000256" key="4">
    <source>
        <dbReference type="ARBA" id="ARBA00022670"/>
    </source>
</evidence>
<evidence type="ECO:0000313" key="11">
    <source>
        <dbReference type="EMBL" id="ETZ06995.1"/>
    </source>
</evidence>
<comment type="caution">
    <text evidence="11">The sequence shown here is derived from an EMBL/GenBank/DDBJ whole genome shotgun (WGS) entry which is preliminary data.</text>
</comment>
<feature type="active site" description="Charge relay system" evidence="8">
    <location>
        <position position="1035"/>
    </location>
</feature>
<dbReference type="Pfam" id="PF26549">
    <property type="entry name" value="Tricorn_N"/>
    <property type="match status" value="1"/>
</dbReference>
<dbReference type="Gene3D" id="3.30.750.44">
    <property type="match status" value="1"/>
</dbReference>
<dbReference type="Gene3D" id="2.120.10.60">
    <property type="entry name" value="Tricorn protease N-terminal domain"/>
    <property type="match status" value="1"/>
</dbReference>
<dbReference type="OrthoDB" id="9758793at2"/>
<evidence type="ECO:0000256" key="6">
    <source>
        <dbReference type="ARBA" id="ARBA00022825"/>
    </source>
</evidence>
<keyword evidence="3 7" id="KW-0963">Cytoplasm</keyword>
<evidence type="ECO:0000259" key="10">
    <source>
        <dbReference type="SMART" id="SM00245"/>
    </source>
</evidence>
<dbReference type="CDD" id="cd07562">
    <property type="entry name" value="Peptidase_S41_TRI"/>
    <property type="match status" value="1"/>
</dbReference>
<evidence type="ECO:0000256" key="1">
    <source>
        <dbReference type="ARBA" id="ARBA00004496"/>
    </source>
</evidence>
<proteinExistence type="inferred from homology"/>
<dbReference type="SUPFAM" id="SSF69304">
    <property type="entry name" value="Tricorn protease N-terminal domain"/>
    <property type="match status" value="1"/>
</dbReference>
<keyword evidence="12" id="KW-1185">Reference proteome</keyword>
<feature type="domain" description="Tail specific protease" evidence="10">
    <location>
        <begin position="857"/>
        <end position="1046"/>
    </location>
</feature>
<dbReference type="Proteomes" id="UP000019112">
    <property type="component" value="Unassembled WGS sequence"/>
</dbReference>
<dbReference type="RefSeq" id="WP_021827185.1">
    <property type="nucleotide sequence ID" value="NZ_AWTR02000072.1"/>
</dbReference>
<gene>
    <name evidence="11" type="ORF">P618_200815</name>
</gene>
<dbReference type="Pfam" id="PF26550">
    <property type="entry name" value="Tricorn_2nd"/>
    <property type="match status" value="1"/>
</dbReference>
<evidence type="ECO:0000256" key="8">
    <source>
        <dbReference type="PIRSR" id="PIRSR036421-1"/>
    </source>
</evidence>
<keyword evidence="4 7" id="KW-0645">Protease</keyword>
<comment type="function">
    <text evidence="7">Degrades oligopeptides.</text>
</comment>
<dbReference type="PANTHER" id="PTHR43253">
    <property type="entry name" value="TRICORN PROTEASE HOMOLOG 2-RELATED"/>
    <property type="match status" value="1"/>
</dbReference>
<feature type="active site" description="Nucleophile" evidence="8">
    <location>
        <position position="977"/>
    </location>
</feature>
<comment type="subcellular location">
    <subcellularLocation>
        <location evidence="1 7">Cytoplasm</location>
    </subcellularLocation>
</comment>
<dbReference type="InterPro" id="IPR036034">
    <property type="entry name" value="PDZ_sf"/>
</dbReference>
<evidence type="ECO:0000256" key="2">
    <source>
        <dbReference type="ARBA" id="ARBA00008524"/>
    </source>
</evidence>
<dbReference type="eggNOG" id="COG0793">
    <property type="taxonomic scope" value="Bacteria"/>
</dbReference>
<organism evidence="11 12">
    <name type="scientific">Holospora obtusa F1</name>
    <dbReference type="NCBI Taxonomy" id="1399147"/>
    <lineage>
        <taxon>Bacteria</taxon>
        <taxon>Pseudomonadati</taxon>
        <taxon>Pseudomonadota</taxon>
        <taxon>Alphaproteobacteria</taxon>
        <taxon>Holosporales</taxon>
        <taxon>Holosporaceae</taxon>
        <taxon>Holospora</taxon>
    </lineage>
</organism>
<dbReference type="Gene3D" id="2.30.42.10">
    <property type="match status" value="1"/>
</dbReference>
<evidence type="ECO:0000256" key="7">
    <source>
        <dbReference type="PIRNR" id="PIRNR036421"/>
    </source>
</evidence>
<dbReference type="Pfam" id="PF14684">
    <property type="entry name" value="Tricorn_C1"/>
    <property type="match status" value="1"/>
</dbReference>
<dbReference type="PIRSF" id="PIRSF036421">
    <property type="entry name" value="Tricorn_protease"/>
    <property type="match status" value="1"/>
</dbReference>
<dbReference type="SUPFAM" id="SSF52096">
    <property type="entry name" value="ClpP/crotonase"/>
    <property type="match status" value="1"/>
</dbReference>
<dbReference type="Gene3D" id="3.90.226.10">
    <property type="entry name" value="2-enoyl-CoA Hydratase, Chain A, domain 1"/>
    <property type="match status" value="1"/>
</dbReference>
<name>W6TGI9_HOLOB</name>
<keyword evidence="5 7" id="KW-0378">Hydrolase</keyword>
<dbReference type="SUPFAM" id="SSF82171">
    <property type="entry name" value="DPP6 N-terminal domain-like"/>
    <property type="match status" value="1"/>
</dbReference>
<evidence type="ECO:0000256" key="3">
    <source>
        <dbReference type="ARBA" id="ARBA00022490"/>
    </source>
</evidence>
<feature type="active site" description="Charge relay system" evidence="8">
    <location>
        <position position="757"/>
    </location>
</feature>
<feature type="site" description="Transition state stabilizer; via amide nitrogen" evidence="9">
    <location>
        <position position="978"/>
    </location>
</feature>
<dbReference type="AlphaFoldDB" id="W6TGI9"/>
<dbReference type="SMART" id="SM00245">
    <property type="entry name" value="TSPc"/>
    <property type="match status" value="1"/>
</dbReference>
<dbReference type="GO" id="GO:0006508">
    <property type="term" value="P:proteolysis"/>
    <property type="evidence" value="ECO:0007669"/>
    <property type="project" value="UniProtKB-UniRule"/>
</dbReference>
<dbReference type="GO" id="GO:0008236">
    <property type="term" value="F:serine-type peptidase activity"/>
    <property type="evidence" value="ECO:0007669"/>
    <property type="project" value="UniProtKB-UniRule"/>
</dbReference>
<reference evidence="11 12" key="1">
    <citation type="journal article" date="2014" name="FEMS Microbiol. Lett.">
        <title>Draft genome sequences of three Holospora species (Holospora obtusa, Holospora undulata, and Holospora elegans), endonuclear symbiotic bacteria of the ciliate Paramecium caudatum.</title>
        <authorList>
            <person name="Dohra H."/>
            <person name="Tanaka K."/>
            <person name="Suzuki T."/>
            <person name="Fujishima M."/>
            <person name="Suzuki H."/>
        </authorList>
    </citation>
    <scope>NUCLEOTIDE SEQUENCE [LARGE SCALE GENOMIC DNA]</scope>
    <source>
        <strain evidence="11 12">F1</strain>
    </source>
</reference>
<evidence type="ECO:0000256" key="5">
    <source>
        <dbReference type="ARBA" id="ARBA00022801"/>
    </source>
</evidence>
<dbReference type="InterPro" id="IPR029045">
    <property type="entry name" value="ClpP/crotonase-like_dom_sf"/>
</dbReference>